<dbReference type="Proteomes" id="UP000234661">
    <property type="component" value="Unassembled WGS sequence"/>
</dbReference>
<evidence type="ECO:0000313" key="2">
    <source>
        <dbReference type="Proteomes" id="UP000234661"/>
    </source>
</evidence>
<dbReference type="EMBL" id="PIET01000090">
    <property type="protein sequence ID" value="PLM67399.1"/>
    <property type="molecule type" value="Genomic_DNA"/>
</dbReference>
<organism evidence="1 2">
    <name type="scientific">Klebsiella michiganensis</name>
    <dbReference type="NCBI Taxonomy" id="1134687"/>
    <lineage>
        <taxon>Bacteria</taxon>
        <taxon>Pseudomonadati</taxon>
        <taxon>Pseudomonadota</taxon>
        <taxon>Gammaproteobacteria</taxon>
        <taxon>Enterobacterales</taxon>
        <taxon>Enterobacteriaceae</taxon>
        <taxon>Klebsiella/Raoultella group</taxon>
        <taxon>Klebsiella</taxon>
    </lineage>
</organism>
<dbReference type="AlphaFoldDB" id="A0A249WSD1"/>
<accession>A0A249WSD1</accession>
<reference evidence="1 2" key="1">
    <citation type="submission" date="2017-11" db="EMBL/GenBank/DDBJ databases">
        <authorList>
            <person name="Han C.G."/>
        </authorList>
    </citation>
    <scope>NUCLEOTIDE SEQUENCE [LARGE SCALE GENOMIC DNA]</scope>
    <source>
        <strain evidence="1 2">A2</strain>
    </source>
</reference>
<protein>
    <submittedName>
        <fullName evidence="1">Uncharacterized protein</fullName>
    </submittedName>
</protein>
<name>A0A249WSD1_9ENTR</name>
<gene>
    <name evidence="1" type="ORF">CWM85_05995</name>
</gene>
<comment type="caution">
    <text evidence="1">The sequence shown here is derived from an EMBL/GenBank/DDBJ whole genome shotgun (WGS) entry which is preliminary data.</text>
</comment>
<sequence length="155" mass="17114">MHAELLLRGLLNRSTSSLSGKGQFAADGEEIKGREAFIYPFIFATADAKSRPPRKDDVGRYSAGVSMHTTRNANSVFIEFTFRPSEWRVFIATVTAAHPDKDAASAILNLRQDGSPLPGGLPKGRAETACWLCSRQPCPARDDARTSFYYFQRKG</sequence>
<proteinExistence type="predicted"/>
<evidence type="ECO:0000313" key="1">
    <source>
        <dbReference type="EMBL" id="PLM67399.1"/>
    </source>
</evidence>
<reference evidence="1 2" key="2">
    <citation type="submission" date="2018-01" db="EMBL/GenBank/DDBJ databases">
        <title>Genomic study of Klebsiella pneumoniae.</title>
        <authorList>
            <person name="Yang Y."/>
            <person name="Bicalho R."/>
        </authorList>
    </citation>
    <scope>NUCLEOTIDE SEQUENCE [LARGE SCALE GENOMIC DNA]</scope>
    <source>
        <strain evidence="1 2">A2</strain>
    </source>
</reference>
<dbReference type="RefSeq" id="WP_053390247.1">
    <property type="nucleotide sequence ID" value="NZ_OL828742.1"/>
</dbReference>